<name>A0AAE3IP04_9BACT</name>
<reference evidence="2" key="1">
    <citation type="submission" date="2022-10" db="EMBL/GenBank/DDBJ databases">
        <authorList>
            <person name="Kim H.S."/>
            <person name="Kim J.-S."/>
            <person name="Suh M.K."/>
            <person name="Eom M.K."/>
            <person name="Lee J.-S."/>
        </authorList>
    </citation>
    <scope>NUCLEOTIDE SEQUENCE</scope>
    <source>
        <strain evidence="2">LIP-5</strain>
    </source>
</reference>
<keyword evidence="1" id="KW-1133">Transmembrane helix</keyword>
<organism evidence="2 3">
    <name type="scientific">Haoranjiania flava</name>
    <dbReference type="NCBI Taxonomy" id="1856322"/>
    <lineage>
        <taxon>Bacteria</taxon>
        <taxon>Pseudomonadati</taxon>
        <taxon>Bacteroidota</taxon>
        <taxon>Chitinophagia</taxon>
        <taxon>Chitinophagales</taxon>
        <taxon>Chitinophagaceae</taxon>
        <taxon>Haoranjiania</taxon>
    </lineage>
</organism>
<dbReference type="EMBL" id="JAOTPL010000020">
    <property type="protein sequence ID" value="MCU7695194.1"/>
    <property type="molecule type" value="Genomic_DNA"/>
</dbReference>
<sequence>MHSNSSPKNSRGNSIFRKALLSIAIIFLISYIGYSYLHPNEIDTTAFIFQATSIILIIAALLLSKNRKQAKAEKIIIALVLTAVLLFTFLKFLK</sequence>
<evidence type="ECO:0000256" key="1">
    <source>
        <dbReference type="SAM" id="Phobius"/>
    </source>
</evidence>
<evidence type="ECO:0000313" key="3">
    <source>
        <dbReference type="Proteomes" id="UP001209317"/>
    </source>
</evidence>
<feature type="transmembrane region" description="Helical" evidence="1">
    <location>
        <begin position="20"/>
        <end position="38"/>
    </location>
</feature>
<feature type="transmembrane region" description="Helical" evidence="1">
    <location>
        <begin position="44"/>
        <end position="63"/>
    </location>
</feature>
<protein>
    <submittedName>
        <fullName evidence="2">Uncharacterized protein</fullName>
    </submittedName>
</protein>
<proteinExistence type="predicted"/>
<comment type="caution">
    <text evidence="2">The sequence shown here is derived from an EMBL/GenBank/DDBJ whole genome shotgun (WGS) entry which is preliminary data.</text>
</comment>
<gene>
    <name evidence="2" type="ORF">OD355_11755</name>
</gene>
<feature type="transmembrane region" description="Helical" evidence="1">
    <location>
        <begin position="75"/>
        <end position="93"/>
    </location>
</feature>
<accession>A0AAE3IP04</accession>
<keyword evidence="3" id="KW-1185">Reference proteome</keyword>
<keyword evidence="1" id="KW-0472">Membrane</keyword>
<evidence type="ECO:0000313" key="2">
    <source>
        <dbReference type="EMBL" id="MCU7695194.1"/>
    </source>
</evidence>
<dbReference type="RefSeq" id="WP_263038681.1">
    <property type="nucleotide sequence ID" value="NZ_JAOTPL010000020.1"/>
</dbReference>
<keyword evidence="1" id="KW-0812">Transmembrane</keyword>
<dbReference type="Proteomes" id="UP001209317">
    <property type="component" value="Unassembled WGS sequence"/>
</dbReference>
<dbReference type="AlphaFoldDB" id="A0AAE3IP04"/>